<proteinExistence type="inferred from homology"/>
<keyword evidence="4" id="KW-0804">Transcription</keyword>
<dbReference type="Gene3D" id="1.10.10.10">
    <property type="entry name" value="Winged helix-like DNA-binding domain superfamily/Winged helix DNA-binding domain"/>
    <property type="match status" value="1"/>
</dbReference>
<dbReference type="PANTHER" id="PTHR30427">
    <property type="entry name" value="TRANSCRIPTIONAL ACTIVATOR PROTEIN LYSR"/>
    <property type="match status" value="1"/>
</dbReference>
<protein>
    <submittedName>
        <fullName evidence="6">Transcriptional regulator, LysR family</fullName>
    </submittedName>
</protein>
<name>A0A1N6KKW4_9BURK</name>
<organism evidence="6 7">
    <name type="scientific">Paraburkholderia phenazinium</name>
    <dbReference type="NCBI Taxonomy" id="60549"/>
    <lineage>
        <taxon>Bacteria</taxon>
        <taxon>Pseudomonadati</taxon>
        <taxon>Pseudomonadota</taxon>
        <taxon>Betaproteobacteria</taxon>
        <taxon>Burkholderiales</taxon>
        <taxon>Burkholderiaceae</taxon>
        <taxon>Paraburkholderia</taxon>
    </lineage>
</organism>
<keyword evidence="2" id="KW-0805">Transcription regulation</keyword>
<dbReference type="PROSITE" id="PS50931">
    <property type="entry name" value="HTH_LYSR"/>
    <property type="match status" value="1"/>
</dbReference>
<feature type="domain" description="HTH lysR-type" evidence="5">
    <location>
        <begin position="1"/>
        <end position="58"/>
    </location>
</feature>
<dbReference type="PANTHER" id="PTHR30427:SF1">
    <property type="entry name" value="TRANSCRIPTIONAL ACTIVATOR PROTEIN LYSR"/>
    <property type="match status" value="1"/>
</dbReference>
<dbReference type="AlphaFoldDB" id="A0A1N6KKW4"/>
<evidence type="ECO:0000313" key="7">
    <source>
        <dbReference type="Proteomes" id="UP000184693"/>
    </source>
</evidence>
<dbReference type="SUPFAM" id="SSF53850">
    <property type="entry name" value="Periplasmic binding protein-like II"/>
    <property type="match status" value="1"/>
</dbReference>
<dbReference type="Gene3D" id="3.40.190.290">
    <property type="match status" value="1"/>
</dbReference>
<evidence type="ECO:0000256" key="4">
    <source>
        <dbReference type="ARBA" id="ARBA00023163"/>
    </source>
</evidence>
<dbReference type="EMBL" id="FSRM01000002">
    <property type="protein sequence ID" value="SIO57191.1"/>
    <property type="molecule type" value="Genomic_DNA"/>
</dbReference>
<evidence type="ECO:0000256" key="3">
    <source>
        <dbReference type="ARBA" id="ARBA00023125"/>
    </source>
</evidence>
<dbReference type="InterPro" id="IPR005119">
    <property type="entry name" value="LysR_subst-bd"/>
</dbReference>
<keyword evidence="3" id="KW-0238">DNA-binding</keyword>
<dbReference type="GO" id="GO:0043565">
    <property type="term" value="F:sequence-specific DNA binding"/>
    <property type="evidence" value="ECO:0007669"/>
    <property type="project" value="TreeGrafter"/>
</dbReference>
<dbReference type="Proteomes" id="UP000184693">
    <property type="component" value="Unassembled WGS sequence"/>
</dbReference>
<comment type="similarity">
    <text evidence="1">Belongs to the LysR transcriptional regulatory family.</text>
</comment>
<dbReference type="RefSeq" id="WP_074269172.1">
    <property type="nucleotide sequence ID" value="NZ_FSRM01000002.1"/>
</dbReference>
<dbReference type="GO" id="GO:0009089">
    <property type="term" value="P:lysine biosynthetic process via diaminopimelate"/>
    <property type="evidence" value="ECO:0007669"/>
    <property type="project" value="TreeGrafter"/>
</dbReference>
<accession>A0A1N6KKW4</accession>
<dbReference type="SUPFAM" id="SSF46785">
    <property type="entry name" value="Winged helix' DNA-binding domain"/>
    <property type="match status" value="1"/>
</dbReference>
<dbReference type="Pfam" id="PF00126">
    <property type="entry name" value="HTH_1"/>
    <property type="match status" value="1"/>
</dbReference>
<evidence type="ECO:0000313" key="6">
    <source>
        <dbReference type="EMBL" id="SIO57191.1"/>
    </source>
</evidence>
<sequence>MRLRHIEVFSAIMLTGSTNAAARLLHISQPAVSKMLQHAERTVGFPLFLRSKGKLVPTQEALRLQQELTPFDEQLKRIRRLVTSLSQGAARPLRVAATPALAHHLLPQAVARWAQAFPQLRCELAVSHTREIEQALLLDEIELGLTMSPVSHPNLLLTPLRRCNLCAIAPAGWWSAKLLTRPLQAKELANQPFITIDANDYLGAILSNWLADAGQSPASAISVQTYPLAKSLVQARVGVALVDSFTANYPPNGAEIQVRPLDIDASLNVYALTQHEHPPPRSAERLIEFLREGGEATDT</sequence>
<dbReference type="GO" id="GO:0003700">
    <property type="term" value="F:DNA-binding transcription factor activity"/>
    <property type="evidence" value="ECO:0007669"/>
    <property type="project" value="InterPro"/>
</dbReference>
<dbReference type="OrthoDB" id="8849678at2"/>
<dbReference type="GO" id="GO:0010628">
    <property type="term" value="P:positive regulation of gene expression"/>
    <property type="evidence" value="ECO:0007669"/>
    <property type="project" value="TreeGrafter"/>
</dbReference>
<dbReference type="Pfam" id="PF03466">
    <property type="entry name" value="LysR_substrate"/>
    <property type="match status" value="1"/>
</dbReference>
<evidence type="ECO:0000259" key="5">
    <source>
        <dbReference type="PROSITE" id="PS50931"/>
    </source>
</evidence>
<reference evidence="6 7" key="1">
    <citation type="submission" date="2016-11" db="EMBL/GenBank/DDBJ databases">
        <authorList>
            <person name="Jaros S."/>
            <person name="Januszkiewicz K."/>
            <person name="Wedrychowicz H."/>
        </authorList>
    </citation>
    <scope>NUCLEOTIDE SEQUENCE [LARGE SCALE GENOMIC DNA]</scope>
    <source>
        <strain evidence="6 7">GAS86</strain>
    </source>
</reference>
<dbReference type="InterPro" id="IPR036388">
    <property type="entry name" value="WH-like_DNA-bd_sf"/>
</dbReference>
<dbReference type="InterPro" id="IPR000847">
    <property type="entry name" value="LysR_HTH_N"/>
</dbReference>
<gene>
    <name evidence="6" type="ORF">SAMN05444168_7489</name>
</gene>
<evidence type="ECO:0000256" key="2">
    <source>
        <dbReference type="ARBA" id="ARBA00023015"/>
    </source>
</evidence>
<evidence type="ECO:0000256" key="1">
    <source>
        <dbReference type="ARBA" id="ARBA00009437"/>
    </source>
</evidence>
<dbReference type="InterPro" id="IPR036390">
    <property type="entry name" value="WH_DNA-bd_sf"/>
</dbReference>